<name>A0A383CGY9_9ZZZZ</name>
<evidence type="ECO:0000259" key="2">
    <source>
        <dbReference type="Pfam" id="PF00465"/>
    </source>
</evidence>
<dbReference type="PANTHER" id="PTHR11496">
    <property type="entry name" value="ALCOHOL DEHYDROGENASE"/>
    <property type="match status" value="1"/>
</dbReference>
<dbReference type="PANTHER" id="PTHR11496:SF83">
    <property type="entry name" value="HYDROXYACID-OXOACID TRANSHYDROGENASE, MITOCHONDRIAL"/>
    <property type="match status" value="1"/>
</dbReference>
<protein>
    <recommendedName>
        <fullName evidence="2">Alcohol dehydrogenase iron-type/glycerol dehydrogenase GldA domain-containing protein</fullName>
    </recommendedName>
</protein>
<feature type="non-terminal residue" evidence="3">
    <location>
        <position position="103"/>
    </location>
</feature>
<dbReference type="SUPFAM" id="SSF56796">
    <property type="entry name" value="Dehydroquinate synthase-like"/>
    <property type="match status" value="1"/>
</dbReference>
<dbReference type="AlphaFoldDB" id="A0A383CGY9"/>
<proteinExistence type="predicted"/>
<dbReference type="GO" id="GO:0005739">
    <property type="term" value="C:mitochondrion"/>
    <property type="evidence" value="ECO:0007669"/>
    <property type="project" value="TreeGrafter"/>
</dbReference>
<evidence type="ECO:0000313" key="3">
    <source>
        <dbReference type="EMBL" id="SVE31329.1"/>
    </source>
</evidence>
<feature type="domain" description="Alcohol dehydrogenase iron-type/glycerol dehydrogenase GldA" evidence="2">
    <location>
        <begin position="4"/>
        <end position="102"/>
    </location>
</feature>
<organism evidence="3">
    <name type="scientific">marine metagenome</name>
    <dbReference type="NCBI Taxonomy" id="408172"/>
    <lineage>
        <taxon>unclassified sequences</taxon>
        <taxon>metagenomes</taxon>
        <taxon>ecological metagenomes</taxon>
    </lineage>
</organism>
<dbReference type="GO" id="GO:0046872">
    <property type="term" value="F:metal ion binding"/>
    <property type="evidence" value="ECO:0007669"/>
    <property type="project" value="InterPro"/>
</dbReference>
<sequence>MAASNIRFGPGTTSEVGMDLADMSINKAVVLIDPALVELPTGRTVISSLEDAGVRFEVFERISVEPTDRSFQEATAFVSQGDFDAIVAVGGGSTIDTAKAANL</sequence>
<dbReference type="InterPro" id="IPR039697">
    <property type="entry name" value="Alcohol_dehydrogenase_Fe"/>
</dbReference>
<dbReference type="EMBL" id="UINC01208672">
    <property type="protein sequence ID" value="SVE31329.1"/>
    <property type="molecule type" value="Genomic_DNA"/>
</dbReference>
<dbReference type="Pfam" id="PF00465">
    <property type="entry name" value="Fe-ADH"/>
    <property type="match status" value="1"/>
</dbReference>
<keyword evidence="1" id="KW-0560">Oxidoreductase</keyword>
<gene>
    <name evidence="3" type="ORF">METZ01_LOCUS484183</name>
</gene>
<dbReference type="InterPro" id="IPR001670">
    <property type="entry name" value="ADH_Fe/GldA"/>
</dbReference>
<dbReference type="GO" id="GO:0004022">
    <property type="term" value="F:alcohol dehydrogenase (NAD+) activity"/>
    <property type="evidence" value="ECO:0007669"/>
    <property type="project" value="TreeGrafter"/>
</dbReference>
<dbReference type="Gene3D" id="3.40.50.1970">
    <property type="match status" value="1"/>
</dbReference>
<reference evidence="3" key="1">
    <citation type="submission" date="2018-05" db="EMBL/GenBank/DDBJ databases">
        <authorList>
            <person name="Lanie J.A."/>
            <person name="Ng W.-L."/>
            <person name="Kazmierczak K.M."/>
            <person name="Andrzejewski T.M."/>
            <person name="Davidsen T.M."/>
            <person name="Wayne K.J."/>
            <person name="Tettelin H."/>
            <person name="Glass J.I."/>
            <person name="Rusch D."/>
            <person name="Podicherti R."/>
            <person name="Tsui H.-C.T."/>
            <person name="Winkler M.E."/>
        </authorList>
    </citation>
    <scope>NUCLEOTIDE SEQUENCE</scope>
</reference>
<accession>A0A383CGY9</accession>
<evidence type="ECO:0000256" key="1">
    <source>
        <dbReference type="ARBA" id="ARBA00023002"/>
    </source>
</evidence>